<reference evidence="1 2" key="1">
    <citation type="journal article" date="2023" name="Res Sq">
        <title>Genomic and morphological characterization of Knufia obscura isolated from the Mars 2020 spacecraft assembly facility.</title>
        <authorList>
            <person name="Chander A.M."/>
            <person name="Teixeira M.M."/>
            <person name="Singh N.K."/>
            <person name="Williams M.P."/>
            <person name="Parker C.W."/>
            <person name="Leo P."/>
            <person name="Stajich J.E."/>
            <person name="Torok T."/>
            <person name="Tighe S."/>
            <person name="Mason C.E."/>
            <person name="Venkateswaran K."/>
        </authorList>
    </citation>
    <scope>NUCLEOTIDE SEQUENCE [LARGE SCALE GENOMIC DNA]</scope>
    <source>
        <strain evidence="1 2">CCFEE 5817</strain>
    </source>
</reference>
<accession>A0ABR0RLB7</accession>
<organism evidence="1 2">
    <name type="scientific">Knufia obscura</name>
    <dbReference type="NCBI Taxonomy" id="1635080"/>
    <lineage>
        <taxon>Eukaryota</taxon>
        <taxon>Fungi</taxon>
        <taxon>Dikarya</taxon>
        <taxon>Ascomycota</taxon>
        <taxon>Pezizomycotina</taxon>
        <taxon>Eurotiomycetes</taxon>
        <taxon>Chaetothyriomycetidae</taxon>
        <taxon>Chaetothyriales</taxon>
        <taxon>Trichomeriaceae</taxon>
        <taxon>Knufia</taxon>
    </lineage>
</organism>
<keyword evidence="2" id="KW-1185">Reference proteome</keyword>
<dbReference type="RefSeq" id="XP_064729506.1">
    <property type="nucleotide sequence ID" value="XM_064875106.1"/>
</dbReference>
<proteinExistence type="predicted"/>
<evidence type="ECO:0000313" key="2">
    <source>
        <dbReference type="Proteomes" id="UP001334248"/>
    </source>
</evidence>
<gene>
    <name evidence="1" type="ORF">PMZ80_006694</name>
</gene>
<sequence length="309" mass="35888">MAFWYDLPAEVKQNILEHLVVGLHVKFEPRHAATRATRNAKQEEKDKEADSTNTDGLNSLLLVSKKFLTYNELEGALLTNATICIQDLRAFKVLEKRYGKEGLAMIRTMMIDPKMTRYEMARAGTRFPDLHSCLKTKMSNMQKITISLTTRFRGHFDCYLTYVEAINIAKGHSLQRSELSNRVNNLGIFRNTDDVAATGRKLTQQFLRRPLNYLYQKQDKWLTNLFNVKDFSRCEVVLEWEITFTADDWVIMPLERKVHFSSRSWCVTLQNAGEVVLCPQRLPEGYVDGDYPWLVESVNAIEHDKYYTI</sequence>
<comment type="caution">
    <text evidence="1">The sequence shown here is derived from an EMBL/GenBank/DDBJ whole genome shotgun (WGS) entry which is preliminary data.</text>
</comment>
<dbReference type="EMBL" id="JAVHJV010000007">
    <property type="protein sequence ID" value="KAK5941416.1"/>
    <property type="molecule type" value="Genomic_DNA"/>
</dbReference>
<dbReference type="Proteomes" id="UP001334248">
    <property type="component" value="Unassembled WGS sequence"/>
</dbReference>
<dbReference type="GeneID" id="90000143"/>
<protein>
    <submittedName>
        <fullName evidence="1">Uncharacterized protein</fullName>
    </submittedName>
</protein>
<evidence type="ECO:0000313" key="1">
    <source>
        <dbReference type="EMBL" id="KAK5941416.1"/>
    </source>
</evidence>
<name>A0ABR0RLB7_9EURO</name>